<organism evidence="2 3">
    <name type="scientific">Fructobacillus fructosus</name>
    <dbReference type="NCBI Taxonomy" id="1631"/>
    <lineage>
        <taxon>Bacteria</taxon>
        <taxon>Bacillati</taxon>
        <taxon>Bacillota</taxon>
        <taxon>Bacilli</taxon>
        <taxon>Lactobacillales</taxon>
        <taxon>Lactobacillaceae</taxon>
        <taxon>Fructobacillus</taxon>
    </lineage>
</organism>
<keyword evidence="1" id="KW-1133">Transmembrane helix</keyword>
<keyword evidence="1" id="KW-0812">Transmembrane</keyword>
<dbReference type="Proteomes" id="UP001314261">
    <property type="component" value="Unassembled WGS sequence"/>
</dbReference>
<proteinExistence type="predicted"/>
<name>A0ABN9YX26_9LACO</name>
<dbReference type="EMBL" id="CAUZLR010000006">
    <property type="protein sequence ID" value="CAK1244603.1"/>
    <property type="molecule type" value="Genomic_DNA"/>
</dbReference>
<gene>
    <name evidence="2" type="ORF">R54839_PPFHFPJH_01057</name>
</gene>
<accession>A0ABN9YX26</accession>
<comment type="caution">
    <text evidence="2">The sequence shown here is derived from an EMBL/GenBank/DDBJ whole genome shotgun (WGS) entry which is preliminary data.</text>
</comment>
<evidence type="ECO:0000313" key="2">
    <source>
        <dbReference type="EMBL" id="CAK1244603.1"/>
    </source>
</evidence>
<keyword evidence="1" id="KW-0472">Membrane</keyword>
<protein>
    <recommendedName>
        <fullName evidence="4">Prepilin-type N-terminal cleavage/methylation domain-containing protein</fullName>
    </recommendedName>
</protein>
<evidence type="ECO:0000256" key="1">
    <source>
        <dbReference type="SAM" id="Phobius"/>
    </source>
</evidence>
<evidence type="ECO:0008006" key="4">
    <source>
        <dbReference type="Google" id="ProtNLM"/>
    </source>
</evidence>
<keyword evidence="3" id="KW-1185">Reference proteome</keyword>
<evidence type="ECO:0000313" key="3">
    <source>
        <dbReference type="Proteomes" id="UP001314261"/>
    </source>
</evidence>
<feature type="transmembrane region" description="Helical" evidence="1">
    <location>
        <begin position="6"/>
        <end position="33"/>
    </location>
</feature>
<reference evidence="2 3" key="1">
    <citation type="submission" date="2023-10" db="EMBL/GenBank/DDBJ databases">
        <authorList>
            <person name="Botero Cardona J."/>
        </authorList>
    </citation>
    <scope>NUCLEOTIDE SEQUENCE [LARGE SCALE GENOMIC DNA]</scope>
    <source>
        <strain evidence="2 3">R-54839</strain>
    </source>
</reference>
<sequence>MKQRDNYLHAFTLIESVMILAVASLIVGMAVFFRPAKPKLSVYDFERSLGSCFEHSRAQAQTEGTSKELRFEKHMFFTSDSQLTYPQDYHLKEERTIKIQASGFVSPQSIVFYHSGKALRFIIQFGGGHYHFQE</sequence>